<keyword evidence="4 5" id="KW-0472">Membrane</keyword>
<dbReference type="PATRIC" id="fig|1423788.3.peg.2131"/>
<dbReference type="InterPro" id="IPR013525">
    <property type="entry name" value="ABC2_TM"/>
</dbReference>
<evidence type="ECO:0000313" key="8">
    <source>
        <dbReference type="Proteomes" id="UP000051515"/>
    </source>
</evidence>
<keyword evidence="8" id="KW-1185">Reference proteome</keyword>
<dbReference type="NCBIfam" id="TIGR03062">
    <property type="entry name" value="pip_yhgE_Cterm"/>
    <property type="match status" value="1"/>
</dbReference>
<feature type="transmembrane region" description="Helical" evidence="5">
    <location>
        <begin position="386"/>
        <end position="406"/>
    </location>
</feature>
<accession>A0A0R1KVU1</accession>
<dbReference type="NCBIfam" id="TIGR03061">
    <property type="entry name" value="pip_yhgE_Nterm"/>
    <property type="match status" value="1"/>
</dbReference>
<feature type="transmembrane region" description="Helical" evidence="5">
    <location>
        <begin position="306"/>
        <end position="337"/>
    </location>
</feature>
<dbReference type="InterPro" id="IPR017500">
    <property type="entry name" value="Phage_infect_YhgE_N"/>
</dbReference>
<keyword evidence="2 5" id="KW-0812">Transmembrane</keyword>
<feature type="transmembrane region" description="Helical" evidence="5">
    <location>
        <begin position="231"/>
        <end position="251"/>
    </location>
</feature>
<evidence type="ECO:0000256" key="5">
    <source>
        <dbReference type="SAM" id="Phobius"/>
    </source>
</evidence>
<dbReference type="GO" id="GO:0140359">
    <property type="term" value="F:ABC-type transporter activity"/>
    <property type="evidence" value="ECO:0007669"/>
    <property type="project" value="InterPro"/>
</dbReference>
<feature type="domain" description="ABC-2 type transporter transmembrane" evidence="6">
    <location>
        <begin position="4"/>
        <end position="401"/>
    </location>
</feature>
<dbReference type="Pfam" id="PF12698">
    <property type="entry name" value="ABC2_membrane_3"/>
    <property type="match status" value="1"/>
</dbReference>
<dbReference type="EMBL" id="AZDY01000037">
    <property type="protein sequence ID" value="KRK83255.1"/>
    <property type="molecule type" value="Genomic_DNA"/>
</dbReference>
<evidence type="ECO:0000256" key="1">
    <source>
        <dbReference type="ARBA" id="ARBA00004141"/>
    </source>
</evidence>
<keyword evidence="3 5" id="KW-1133">Transmembrane helix</keyword>
<dbReference type="STRING" id="1423788.FC78_GL002065"/>
<protein>
    <submittedName>
        <fullName evidence="7">Integral membrane protein</fullName>
    </submittedName>
</protein>
<dbReference type="Proteomes" id="UP000051515">
    <property type="component" value="Unassembled WGS sequence"/>
</dbReference>
<dbReference type="Gene3D" id="3.40.1710.10">
    <property type="entry name" value="abc type-2 transporter like domain"/>
    <property type="match status" value="1"/>
</dbReference>
<dbReference type="AlphaFoldDB" id="A0A0R1KVU1"/>
<sequence>MLLAIALIPAIYCYIYLSSMWNTYGKVDHIPVNIVNEDKSVVFNGKEITIGDNLTRSLKDKDTFDFEETSSTKAEQRLHSGKSYMTIIIPKDFSKNATTLLSSHPQKMKINYKINSGQNFIVSKITTGAATNVNQKVSEQVTSTYSKVILKALSGAQNGMVEAGTATNQISSQSPSPQLKAGTQQLSGALLSGAARLNTISKNDQTADHLATPISEHLTDINKVPNNGTGMAPFAIALGLYVGGIALGTMYDNDPRKKPTSALGWWLSKASVVTTVGIVQSVILFFTLTKLNNLQVNSQFNLFGELILGSLLFQSLIFCLSTLLGGVGTWLVSIILVTQVVSSGGLYPMQLVGHFAQTMNQWLPMTYLIDSLRSTISTNLSIQSDILIMIAMIIGFNALSIAKFHFVMLHEPLEI</sequence>
<dbReference type="PANTHER" id="PTHR43077:SF5">
    <property type="entry name" value="PHAGE INFECTION PROTEIN"/>
    <property type="match status" value="1"/>
</dbReference>
<evidence type="ECO:0000259" key="6">
    <source>
        <dbReference type="Pfam" id="PF12698"/>
    </source>
</evidence>
<feature type="transmembrane region" description="Helical" evidence="5">
    <location>
        <begin position="263"/>
        <end position="286"/>
    </location>
</feature>
<evidence type="ECO:0000313" key="7">
    <source>
        <dbReference type="EMBL" id="KRK83255.1"/>
    </source>
</evidence>
<evidence type="ECO:0000256" key="3">
    <source>
        <dbReference type="ARBA" id="ARBA00022989"/>
    </source>
</evidence>
<dbReference type="GO" id="GO:0016020">
    <property type="term" value="C:membrane"/>
    <property type="evidence" value="ECO:0007669"/>
    <property type="project" value="UniProtKB-SubCell"/>
</dbReference>
<reference evidence="7 8" key="1">
    <citation type="journal article" date="2015" name="Genome Announc.">
        <title>Expanding the biotechnology potential of lactobacilli through comparative genomics of 213 strains and associated genera.</title>
        <authorList>
            <person name="Sun Z."/>
            <person name="Harris H.M."/>
            <person name="McCann A."/>
            <person name="Guo C."/>
            <person name="Argimon S."/>
            <person name="Zhang W."/>
            <person name="Yang X."/>
            <person name="Jeffery I.B."/>
            <person name="Cooney J.C."/>
            <person name="Kagawa T.F."/>
            <person name="Liu W."/>
            <person name="Song Y."/>
            <person name="Salvetti E."/>
            <person name="Wrobel A."/>
            <person name="Rasinkangas P."/>
            <person name="Parkhill J."/>
            <person name="Rea M.C."/>
            <person name="O'Sullivan O."/>
            <person name="Ritari J."/>
            <person name="Douillard F.P."/>
            <person name="Paul Ross R."/>
            <person name="Yang R."/>
            <person name="Briner A.E."/>
            <person name="Felis G.E."/>
            <person name="de Vos W.M."/>
            <person name="Barrangou R."/>
            <person name="Klaenhammer T.R."/>
            <person name="Caufield P.W."/>
            <person name="Cui Y."/>
            <person name="Zhang H."/>
            <person name="O'Toole P.W."/>
        </authorList>
    </citation>
    <scope>NUCLEOTIDE SEQUENCE [LARGE SCALE GENOMIC DNA]</scope>
    <source>
        <strain evidence="7 8">DSM 19674</strain>
    </source>
</reference>
<evidence type="ECO:0000256" key="2">
    <source>
        <dbReference type="ARBA" id="ARBA00022692"/>
    </source>
</evidence>
<dbReference type="InterPro" id="IPR051328">
    <property type="entry name" value="T7SS_ABC-Transporter"/>
</dbReference>
<evidence type="ECO:0000256" key="4">
    <source>
        <dbReference type="ARBA" id="ARBA00023136"/>
    </source>
</evidence>
<dbReference type="InterPro" id="IPR017501">
    <property type="entry name" value="Phage_infect_YhgE_C"/>
</dbReference>
<dbReference type="PANTHER" id="PTHR43077">
    <property type="entry name" value="TRANSPORT PERMEASE YVFS-RELATED"/>
    <property type="match status" value="1"/>
</dbReference>
<gene>
    <name evidence="7" type="ORF">FC78_GL002065</name>
</gene>
<comment type="caution">
    <text evidence="7">The sequence shown here is derived from an EMBL/GenBank/DDBJ whole genome shotgun (WGS) entry which is preliminary data.</text>
</comment>
<name>A0A0R1KVU1_9LACO</name>
<organism evidence="7 8">
    <name type="scientific">Companilactobacillus bobalius DSM 19674</name>
    <dbReference type="NCBI Taxonomy" id="1423788"/>
    <lineage>
        <taxon>Bacteria</taxon>
        <taxon>Bacillati</taxon>
        <taxon>Bacillota</taxon>
        <taxon>Bacilli</taxon>
        <taxon>Lactobacillales</taxon>
        <taxon>Lactobacillaceae</taxon>
        <taxon>Companilactobacillus</taxon>
        <taxon>Companilactobacillus bobalius</taxon>
    </lineage>
</organism>
<comment type="subcellular location">
    <subcellularLocation>
        <location evidence="1">Membrane</location>
        <topology evidence="1">Multi-pass membrane protein</topology>
    </subcellularLocation>
</comment>
<proteinExistence type="predicted"/>